<evidence type="ECO:0000313" key="4">
    <source>
        <dbReference type="Proteomes" id="UP000886998"/>
    </source>
</evidence>
<keyword evidence="4" id="KW-1185">Reference proteome</keyword>
<dbReference type="AlphaFoldDB" id="A0A8X6XKD1"/>
<feature type="region of interest" description="Disordered" evidence="1">
    <location>
        <begin position="76"/>
        <end position="103"/>
    </location>
</feature>
<dbReference type="EMBL" id="BMAV01009607">
    <property type="protein sequence ID" value="GFY53999.1"/>
    <property type="molecule type" value="Genomic_DNA"/>
</dbReference>
<reference evidence="3" key="1">
    <citation type="submission" date="2020-08" db="EMBL/GenBank/DDBJ databases">
        <title>Multicomponent nature underlies the extraordinary mechanical properties of spider dragline silk.</title>
        <authorList>
            <person name="Kono N."/>
            <person name="Nakamura H."/>
            <person name="Mori M."/>
            <person name="Yoshida Y."/>
            <person name="Ohtoshi R."/>
            <person name="Malay A.D."/>
            <person name="Moran D.A.P."/>
            <person name="Tomita M."/>
            <person name="Numata K."/>
            <person name="Arakawa K."/>
        </authorList>
    </citation>
    <scope>NUCLEOTIDE SEQUENCE</scope>
</reference>
<protein>
    <submittedName>
        <fullName evidence="3">Uncharacterized protein</fullName>
    </submittedName>
</protein>
<accession>A0A8X6XKD1</accession>
<evidence type="ECO:0000256" key="1">
    <source>
        <dbReference type="SAM" id="MobiDB-lite"/>
    </source>
</evidence>
<evidence type="ECO:0000313" key="3">
    <source>
        <dbReference type="EMBL" id="GFY53999.1"/>
    </source>
</evidence>
<comment type="caution">
    <text evidence="3">The sequence shown here is derived from an EMBL/GenBank/DDBJ whole genome shotgun (WGS) entry which is preliminary data.</text>
</comment>
<evidence type="ECO:0000256" key="2">
    <source>
        <dbReference type="SAM" id="SignalP"/>
    </source>
</evidence>
<name>A0A8X6XKD1_9ARAC</name>
<feature type="compositionally biased region" description="Basic and acidic residues" evidence="1">
    <location>
        <begin position="84"/>
        <end position="96"/>
    </location>
</feature>
<sequence>MNGMVAFICIAALVCAMANAAAILPYGYGAYRGYYGLPLAPYVAPAVPAAPLAAAPAVPAAVPAAPAVPAAAAVSAGSLSQEMNRSEIRSRYHVQENESLPID</sequence>
<gene>
    <name evidence="3" type="ORF">TNIN_399751</name>
</gene>
<proteinExistence type="predicted"/>
<organism evidence="3 4">
    <name type="scientific">Trichonephila inaurata madagascariensis</name>
    <dbReference type="NCBI Taxonomy" id="2747483"/>
    <lineage>
        <taxon>Eukaryota</taxon>
        <taxon>Metazoa</taxon>
        <taxon>Ecdysozoa</taxon>
        <taxon>Arthropoda</taxon>
        <taxon>Chelicerata</taxon>
        <taxon>Arachnida</taxon>
        <taxon>Araneae</taxon>
        <taxon>Araneomorphae</taxon>
        <taxon>Entelegynae</taxon>
        <taxon>Araneoidea</taxon>
        <taxon>Nephilidae</taxon>
        <taxon>Trichonephila</taxon>
        <taxon>Trichonephila inaurata</taxon>
    </lineage>
</organism>
<feature type="chain" id="PRO_5036463152" evidence="2">
    <location>
        <begin position="23"/>
        <end position="103"/>
    </location>
</feature>
<dbReference type="Proteomes" id="UP000886998">
    <property type="component" value="Unassembled WGS sequence"/>
</dbReference>
<feature type="signal peptide" evidence="2">
    <location>
        <begin position="1"/>
        <end position="22"/>
    </location>
</feature>
<keyword evidence="2" id="KW-0732">Signal</keyword>